<dbReference type="Proteomes" id="UP000516424">
    <property type="component" value="Chromosome"/>
</dbReference>
<reference evidence="8 9" key="1">
    <citation type="journal article" date="2011" name="Microbiology">
        <title>Transcriptome response to different carbon sources in Acetobacter aceti.</title>
        <authorList>
            <person name="Sakurai K."/>
            <person name="Arai H."/>
            <person name="Ishii M."/>
            <person name="Igarashi Y."/>
        </authorList>
    </citation>
    <scope>NUCLEOTIDE SEQUENCE [LARGE SCALE GENOMIC DNA]</scope>
    <source>
        <strain evidence="8 9">NBRC 14818</strain>
    </source>
</reference>
<feature type="transmembrane region" description="Helical" evidence="6">
    <location>
        <begin position="29"/>
        <end position="49"/>
    </location>
</feature>
<sequence length="457" mass="48728">MMPSPSVTPSVVTPPVSVRKLARWHVSMISVGGVIGAGLFVGTSATIAAAGPAVLLAYLGAGTIVWMVMLLLGELAIQHKGRGSFVTHVASVLGWRSGFVTGWSYAFLWIVTGAAQAVAGGMILDELFSIPPLTGSIGLVAFALLMNALPVRVYGESEAALSLLKLATLTLFIGLGALWMFESPAALERVHSNLFGHGGMFPRGMWAVPAVIPMIVQTFTGCEIAFVASVESENPERNIREIVTRLPFLVLLFYLGSVLVVLCLRPWTEVVPGHSPFLLVMRYLNIPFAEMATIMMTLLAVLSCLNSSKYVVSRVLRELSDLGCAPPTLARSSRFGVPVAAVALTAGLEILIILTAAWSPSSVYTILLGASGTLILFAYLMASISCLRLETPSKKRRISLLAMLSSVVMLALFLVIPCFPDTRVDGAFAFGFIALALCVSTLIRTRLPGSIIRSDLC</sequence>
<feature type="transmembrane region" description="Helical" evidence="6">
    <location>
        <begin position="248"/>
        <end position="268"/>
    </location>
</feature>
<gene>
    <name evidence="8" type="ORF">EMQ_2901</name>
</gene>
<dbReference type="Pfam" id="PF00324">
    <property type="entry name" value="AA_permease"/>
    <property type="match status" value="1"/>
</dbReference>
<feature type="domain" description="Amino acid permease/ SLC12A" evidence="7">
    <location>
        <begin position="25"/>
        <end position="416"/>
    </location>
</feature>
<name>A0AB33IGM0_ACEAC</name>
<evidence type="ECO:0000259" key="7">
    <source>
        <dbReference type="Pfam" id="PF00324"/>
    </source>
</evidence>
<evidence type="ECO:0000256" key="5">
    <source>
        <dbReference type="ARBA" id="ARBA00023136"/>
    </source>
</evidence>
<feature type="transmembrane region" description="Helical" evidence="6">
    <location>
        <begin position="130"/>
        <end position="151"/>
    </location>
</feature>
<evidence type="ECO:0000256" key="2">
    <source>
        <dbReference type="ARBA" id="ARBA00022448"/>
    </source>
</evidence>
<feature type="transmembrane region" description="Helical" evidence="6">
    <location>
        <begin position="163"/>
        <end position="181"/>
    </location>
</feature>
<protein>
    <submittedName>
        <fullName evidence="8">GABA permease GabP</fullName>
    </submittedName>
</protein>
<keyword evidence="2" id="KW-0813">Transport</keyword>
<feature type="transmembrane region" description="Helical" evidence="6">
    <location>
        <begin position="98"/>
        <end position="124"/>
    </location>
</feature>
<keyword evidence="9" id="KW-1185">Reference proteome</keyword>
<feature type="transmembrane region" description="Helical" evidence="6">
    <location>
        <begin position="364"/>
        <end position="387"/>
    </location>
</feature>
<accession>A0AB33IGM0</accession>
<proteinExistence type="predicted"/>
<feature type="transmembrane region" description="Helical" evidence="6">
    <location>
        <begin position="399"/>
        <end position="420"/>
    </location>
</feature>
<feature type="transmembrane region" description="Helical" evidence="6">
    <location>
        <begin position="55"/>
        <end position="77"/>
    </location>
</feature>
<keyword evidence="3 6" id="KW-0812">Transmembrane</keyword>
<organism evidence="8 9">
    <name type="scientific">Acetobacter aceti NBRC 14818</name>
    <dbReference type="NCBI Taxonomy" id="887700"/>
    <lineage>
        <taxon>Bacteria</taxon>
        <taxon>Pseudomonadati</taxon>
        <taxon>Pseudomonadota</taxon>
        <taxon>Alphaproteobacteria</taxon>
        <taxon>Acetobacterales</taxon>
        <taxon>Acetobacteraceae</taxon>
        <taxon>Acetobacter</taxon>
        <taxon>Acetobacter subgen. Acetobacter</taxon>
    </lineage>
</organism>
<dbReference type="PIRSF" id="PIRSF006060">
    <property type="entry name" value="AA_transporter"/>
    <property type="match status" value="1"/>
</dbReference>
<dbReference type="AlphaFoldDB" id="A0AB33IGM0"/>
<evidence type="ECO:0000256" key="1">
    <source>
        <dbReference type="ARBA" id="ARBA00004141"/>
    </source>
</evidence>
<dbReference type="PANTHER" id="PTHR43495:SF5">
    <property type="entry name" value="GAMMA-AMINOBUTYRIC ACID PERMEASE"/>
    <property type="match status" value="1"/>
</dbReference>
<dbReference type="PANTHER" id="PTHR43495">
    <property type="entry name" value="GABA PERMEASE"/>
    <property type="match status" value="1"/>
</dbReference>
<dbReference type="InterPro" id="IPR004841">
    <property type="entry name" value="AA-permease/SLC12A_dom"/>
</dbReference>
<feature type="transmembrane region" description="Helical" evidence="6">
    <location>
        <begin position="288"/>
        <end position="307"/>
    </location>
</feature>
<feature type="transmembrane region" description="Helical" evidence="6">
    <location>
        <begin position="335"/>
        <end position="358"/>
    </location>
</feature>
<evidence type="ECO:0000256" key="6">
    <source>
        <dbReference type="SAM" id="Phobius"/>
    </source>
</evidence>
<evidence type="ECO:0000256" key="4">
    <source>
        <dbReference type="ARBA" id="ARBA00022989"/>
    </source>
</evidence>
<dbReference type="GO" id="GO:0016020">
    <property type="term" value="C:membrane"/>
    <property type="evidence" value="ECO:0007669"/>
    <property type="project" value="UniProtKB-SubCell"/>
</dbReference>
<feature type="transmembrane region" description="Helical" evidence="6">
    <location>
        <begin position="206"/>
        <end position="228"/>
    </location>
</feature>
<keyword evidence="4 6" id="KW-1133">Transmembrane helix</keyword>
<evidence type="ECO:0000256" key="3">
    <source>
        <dbReference type="ARBA" id="ARBA00022692"/>
    </source>
</evidence>
<comment type="subcellular location">
    <subcellularLocation>
        <location evidence="1">Membrane</location>
        <topology evidence="1">Multi-pass membrane protein</topology>
    </subcellularLocation>
</comment>
<dbReference type="RefSeq" id="WP_231367912.1">
    <property type="nucleotide sequence ID" value="NZ_AP023410.1"/>
</dbReference>
<evidence type="ECO:0000313" key="9">
    <source>
        <dbReference type="Proteomes" id="UP000516424"/>
    </source>
</evidence>
<keyword evidence="5 6" id="KW-0472">Membrane</keyword>
<dbReference type="Gene3D" id="1.20.1740.10">
    <property type="entry name" value="Amino acid/polyamine transporter I"/>
    <property type="match status" value="1"/>
</dbReference>
<dbReference type="GO" id="GO:0055085">
    <property type="term" value="P:transmembrane transport"/>
    <property type="evidence" value="ECO:0007669"/>
    <property type="project" value="InterPro"/>
</dbReference>
<evidence type="ECO:0000313" key="8">
    <source>
        <dbReference type="EMBL" id="BCK77295.1"/>
    </source>
</evidence>
<feature type="transmembrane region" description="Helical" evidence="6">
    <location>
        <begin position="426"/>
        <end position="443"/>
    </location>
</feature>
<dbReference type="EMBL" id="AP023410">
    <property type="protein sequence ID" value="BCK77295.1"/>
    <property type="molecule type" value="Genomic_DNA"/>
</dbReference>